<name>A0A212ELG0_DANPL</name>
<dbReference type="InParanoid" id="A0A212ELG0"/>
<dbReference type="AlphaFoldDB" id="A0A212ELG0"/>
<feature type="compositionally biased region" description="Polar residues" evidence="1">
    <location>
        <begin position="66"/>
        <end position="80"/>
    </location>
</feature>
<feature type="region of interest" description="Disordered" evidence="1">
    <location>
        <begin position="199"/>
        <end position="232"/>
    </location>
</feature>
<gene>
    <name evidence="2" type="ORF">KGM_212069B</name>
</gene>
<evidence type="ECO:0000313" key="2">
    <source>
        <dbReference type="EMBL" id="OWR42301.1"/>
    </source>
</evidence>
<feature type="region of interest" description="Disordered" evidence="1">
    <location>
        <begin position="65"/>
        <end position="95"/>
    </location>
</feature>
<feature type="region of interest" description="Disordered" evidence="1">
    <location>
        <begin position="23"/>
        <end position="48"/>
    </location>
</feature>
<evidence type="ECO:0000313" key="3">
    <source>
        <dbReference type="Proteomes" id="UP000007151"/>
    </source>
</evidence>
<keyword evidence="3" id="KW-1185">Reference proteome</keyword>
<proteinExistence type="predicted"/>
<reference evidence="2 3" key="1">
    <citation type="journal article" date="2011" name="Cell">
        <title>The monarch butterfly genome yields insights into long-distance migration.</title>
        <authorList>
            <person name="Zhan S."/>
            <person name="Merlin C."/>
            <person name="Boore J.L."/>
            <person name="Reppert S.M."/>
        </authorList>
    </citation>
    <scope>NUCLEOTIDE SEQUENCE [LARGE SCALE GENOMIC DNA]</scope>
    <source>
        <strain evidence="2">F-2</strain>
    </source>
</reference>
<feature type="region of interest" description="Disordered" evidence="1">
    <location>
        <begin position="149"/>
        <end position="179"/>
    </location>
</feature>
<dbReference type="KEGG" id="dpl:KGM_212069B"/>
<evidence type="ECO:0000256" key="1">
    <source>
        <dbReference type="SAM" id="MobiDB-lite"/>
    </source>
</evidence>
<feature type="compositionally biased region" description="Low complexity" evidence="1">
    <location>
        <begin position="162"/>
        <end position="177"/>
    </location>
</feature>
<dbReference type="EMBL" id="AGBW02014077">
    <property type="protein sequence ID" value="OWR42301.1"/>
    <property type="molecule type" value="Genomic_DNA"/>
</dbReference>
<accession>A0A212ELG0</accession>
<feature type="compositionally biased region" description="Basic and acidic residues" evidence="1">
    <location>
        <begin position="149"/>
        <end position="158"/>
    </location>
</feature>
<comment type="caution">
    <text evidence="2">The sequence shown here is derived from an EMBL/GenBank/DDBJ whole genome shotgun (WGS) entry which is preliminary data.</text>
</comment>
<feature type="compositionally biased region" description="Polar residues" evidence="1">
    <location>
        <begin position="23"/>
        <end position="32"/>
    </location>
</feature>
<protein>
    <submittedName>
        <fullName evidence="2">Uncharacterized protein</fullName>
    </submittedName>
</protein>
<feature type="compositionally biased region" description="Basic and acidic residues" evidence="1">
    <location>
        <begin position="219"/>
        <end position="232"/>
    </location>
</feature>
<sequence length="232" mass="25697">LVLRYLYNLYNFKLHFDATSNMFTSRTPTKKSMSAEPAKSKPEKSVVRKSIDEWEIARALPGLSRTLISPKTPTPSTSAVGKSESPPKDATPGEKSVIRAQEARSAKMSAVKLIGQSRNLKTELKEGILQAVQRLYELVREAEEENLIKQDELDELKAKAGPPTKTSTTDTDLTPVPQANPVQQTALIKRLEEHSLLISSRPSNIDKETGGAQLLNQRAHGDAKGDQKQRKR</sequence>
<feature type="compositionally biased region" description="Basic and acidic residues" evidence="1">
    <location>
        <begin position="38"/>
        <end position="48"/>
    </location>
</feature>
<dbReference type="Proteomes" id="UP000007151">
    <property type="component" value="Unassembled WGS sequence"/>
</dbReference>
<feature type="non-terminal residue" evidence="2">
    <location>
        <position position="1"/>
    </location>
</feature>
<organism evidence="2 3">
    <name type="scientific">Danaus plexippus plexippus</name>
    <dbReference type="NCBI Taxonomy" id="278856"/>
    <lineage>
        <taxon>Eukaryota</taxon>
        <taxon>Metazoa</taxon>
        <taxon>Ecdysozoa</taxon>
        <taxon>Arthropoda</taxon>
        <taxon>Hexapoda</taxon>
        <taxon>Insecta</taxon>
        <taxon>Pterygota</taxon>
        <taxon>Neoptera</taxon>
        <taxon>Endopterygota</taxon>
        <taxon>Lepidoptera</taxon>
        <taxon>Glossata</taxon>
        <taxon>Ditrysia</taxon>
        <taxon>Papilionoidea</taxon>
        <taxon>Nymphalidae</taxon>
        <taxon>Danainae</taxon>
        <taxon>Danaini</taxon>
        <taxon>Danaina</taxon>
        <taxon>Danaus</taxon>
        <taxon>Danaus</taxon>
    </lineage>
</organism>